<keyword evidence="3" id="KW-1185">Reference proteome</keyword>
<protein>
    <recommendedName>
        <fullName evidence="4">Actin</fullName>
    </recommendedName>
</protein>
<dbReference type="SMART" id="SM00268">
    <property type="entry name" value="ACTIN"/>
    <property type="match status" value="1"/>
</dbReference>
<dbReference type="Gene3D" id="3.30.420.40">
    <property type="match status" value="2"/>
</dbReference>
<gene>
    <name evidence="2" type="ORF">KY290_012137</name>
</gene>
<dbReference type="Gene3D" id="3.90.640.10">
    <property type="entry name" value="Actin, Chain A, domain 4"/>
    <property type="match status" value="1"/>
</dbReference>
<proteinExistence type="inferred from homology"/>
<accession>A0ABQ7W2P6</accession>
<organism evidence="2 3">
    <name type="scientific">Solanum tuberosum</name>
    <name type="common">Potato</name>
    <dbReference type="NCBI Taxonomy" id="4113"/>
    <lineage>
        <taxon>Eukaryota</taxon>
        <taxon>Viridiplantae</taxon>
        <taxon>Streptophyta</taxon>
        <taxon>Embryophyta</taxon>
        <taxon>Tracheophyta</taxon>
        <taxon>Spermatophyta</taxon>
        <taxon>Magnoliopsida</taxon>
        <taxon>eudicotyledons</taxon>
        <taxon>Gunneridae</taxon>
        <taxon>Pentapetalae</taxon>
        <taxon>asterids</taxon>
        <taxon>lamiids</taxon>
        <taxon>Solanales</taxon>
        <taxon>Solanaceae</taxon>
        <taxon>Solanoideae</taxon>
        <taxon>Solaneae</taxon>
        <taxon>Solanum</taxon>
    </lineage>
</organism>
<dbReference type="Proteomes" id="UP000826656">
    <property type="component" value="Unassembled WGS sequence"/>
</dbReference>
<dbReference type="PANTHER" id="PTHR11937">
    <property type="entry name" value="ACTIN"/>
    <property type="match status" value="1"/>
</dbReference>
<evidence type="ECO:0000256" key="1">
    <source>
        <dbReference type="RuleBase" id="RU000487"/>
    </source>
</evidence>
<evidence type="ECO:0000313" key="2">
    <source>
        <dbReference type="EMBL" id="KAH0775000.1"/>
    </source>
</evidence>
<dbReference type="EMBL" id="JAIVGD010000005">
    <property type="protein sequence ID" value="KAH0775000.1"/>
    <property type="molecule type" value="Genomic_DNA"/>
</dbReference>
<dbReference type="InterPro" id="IPR004000">
    <property type="entry name" value="Actin"/>
</dbReference>
<sequence length="289" mass="31750">MRDNWSRLLDWSLIKHDTLSALLLLNIGVCILNGRKRNSAKNLNSGLVIVAVLALIAARELSGIVVHIGIYHTSVVPVRHGEIMHQVGVKATEIGALKVMEFLKKQLEDHNIYYGRYFTDKALREEAMGSSRAANFLHSCKMLCYVAHDYEAELSSEDSKISVASPDGSCVTLSVERFRTGEVLFRPYLARMNAMSLQDAVVSCMKNCQEAKVAADDSWYKTVVLAGGCACMPGLAGRLEKEVLGLLPPPMTSGIRVLPPPYGADSTWFGALSIGNLSTFPTSWCRQRS</sequence>
<evidence type="ECO:0000313" key="3">
    <source>
        <dbReference type="Proteomes" id="UP000826656"/>
    </source>
</evidence>
<comment type="caution">
    <text evidence="2">The sequence shown here is derived from an EMBL/GenBank/DDBJ whole genome shotgun (WGS) entry which is preliminary data.</text>
</comment>
<evidence type="ECO:0008006" key="4">
    <source>
        <dbReference type="Google" id="ProtNLM"/>
    </source>
</evidence>
<dbReference type="SUPFAM" id="SSF53067">
    <property type="entry name" value="Actin-like ATPase domain"/>
    <property type="match status" value="1"/>
</dbReference>
<dbReference type="InterPro" id="IPR043129">
    <property type="entry name" value="ATPase_NBD"/>
</dbReference>
<comment type="similarity">
    <text evidence="1">Belongs to the actin family.</text>
</comment>
<dbReference type="Pfam" id="PF00022">
    <property type="entry name" value="Actin"/>
    <property type="match status" value="1"/>
</dbReference>
<reference evidence="2 3" key="1">
    <citation type="journal article" date="2021" name="bioRxiv">
        <title>Chromosome-scale and haplotype-resolved genome assembly of a tetraploid potato cultivar.</title>
        <authorList>
            <person name="Sun H."/>
            <person name="Jiao W.-B."/>
            <person name="Krause K."/>
            <person name="Campoy J.A."/>
            <person name="Goel M."/>
            <person name="Folz-Donahue K."/>
            <person name="Kukat C."/>
            <person name="Huettel B."/>
            <person name="Schneeberger K."/>
        </authorList>
    </citation>
    <scope>NUCLEOTIDE SEQUENCE [LARGE SCALE GENOMIC DNA]</scope>
    <source>
        <strain evidence="2">SolTubOtavaFocal</strain>
        <tissue evidence="2">Leaves</tissue>
    </source>
</reference>
<name>A0ABQ7W2P6_SOLTU</name>